<sequence>MEDEEVAESWEEAADSGEIERRLEAKLKINQEAKKASLKSGGSPVRTAIVIQDDSLPAAPPPQIRILKRPTNNGTTGNPASLSRPSQQMKSLAQREAEYAEARRRILGSASSEETPQDNPSQDSSYEYAATVRTSSSKQSRDPPAHWPRWHLRLPTLQINRSCLLQGNGCLAEGA</sequence>
<proteinExistence type="predicted"/>
<dbReference type="Ensembl" id="ENSAOCT00000052910.1">
    <property type="protein sequence ID" value="ENSAOCP00000071067.1"/>
    <property type="gene ID" value="ENSAOCG00000033317.1"/>
</dbReference>
<feature type="compositionally biased region" description="Polar residues" evidence="1">
    <location>
        <begin position="70"/>
        <end position="91"/>
    </location>
</feature>
<reference evidence="3" key="3">
    <citation type="submission" date="2025-09" db="UniProtKB">
        <authorList>
            <consortium name="Ensembl"/>
        </authorList>
    </citation>
    <scope>IDENTIFICATION</scope>
</reference>
<keyword evidence="4" id="KW-1185">Reference proteome</keyword>
<name>A0AAQ6A1Y4_AMPOC</name>
<evidence type="ECO:0000313" key="3">
    <source>
        <dbReference type="Ensembl" id="ENSAOCP00000071067.1"/>
    </source>
</evidence>
<dbReference type="GeneTree" id="ENSGT00390000005532"/>
<protein>
    <recommendedName>
        <fullName evidence="2">SUZ domain-containing protein</fullName>
    </recommendedName>
</protein>
<dbReference type="PANTHER" id="PTHR31796">
    <property type="entry name" value="SUZ DOMAIN-CONTAINING PROTEIN 1"/>
    <property type="match status" value="1"/>
</dbReference>
<organism evidence="3 4">
    <name type="scientific">Amphiprion ocellaris</name>
    <name type="common">Clown anemonefish</name>
    <dbReference type="NCBI Taxonomy" id="80972"/>
    <lineage>
        <taxon>Eukaryota</taxon>
        <taxon>Metazoa</taxon>
        <taxon>Chordata</taxon>
        <taxon>Craniata</taxon>
        <taxon>Vertebrata</taxon>
        <taxon>Euteleostomi</taxon>
        <taxon>Actinopterygii</taxon>
        <taxon>Neopterygii</taxon>
        <taxon>Teleostei</taxon>
        <taxon>Neoteleostei</taxon>
        <taxon>Acanthomorphata</taxon>
        <taxon>Ovalentaria</taxon>
        <taxon>Pomacentridae</taxon>
        <taxon>Amphiprion</taxon>
    </lineage>
</organism>
<reference evidence="3" key="2">
    <citation type="submission" date="2025-08" db="UniProtKB">
        <authorList>
            <consortium name="Ensembl"/>
        </authorList>
    </citation>
    <scope>IDENTIFICATION</scope>
</reference>
<feature type="region of interest" description="Disordered" evidence="1">
    <location>
        <begin position="52"/>
        <end position="148"/>
    </location>
</feature>
<feature type="compositionally biased region" description="Polar residues" evidence="1">
    <location>
        <begin position="109"/>
        <end position="125"/>
    </location>
</feature>
<accession>A0AAQ6A1Y4</accession>
<feature type="compositionally biased region" description="Basic and acidic residues" evidence="1">
    <location>
        <begin position="93"/>
        <end position="104"/>
    </location>
</feature>
<dbReference type="AlphaFoldDB" id="A0AAQ6A1Y4"/>
<dbReference type="Pfam" id="PF12752">
    <property type="entry name" value="SUZ"/>
    <property type="match status" value="1"/>
</dbReference>
<gene>
    <name evidence="3" type="primary">SZRD1</name>
</gene>
<feature type="domain" description="SUZ" evidence="2">
    <location>
        <begin position="41"/>
        <end position="111"/>
    </location>
</feature>
<dbReference type="PANTHER" id="PTHR31796:SF2">
    <property type="entry name" value="SUZ DOMAIN-CONTAINING PROTEIN 1"/>
    <property type="match status" value="1"/>
</dbReference>
<reference evidence="3 4" key="1">
    <citation type="submission" date="2022-01" db="EMBL/GenBank/DDBJ databases">
        <title>A chromosome-scale genome assembly of the false clownfish, Amphiprion ocellaris.</title>
        <authorList>
            <person name="Ryu T."/>
        </authorList>
    </citation>
    <scope>NUCLEOTIDE SEQUENCE [LARGE SCALE GENOMIC DNA]</scope>
</reference>
<evidence type="ECO:0000256" key="1">
    <source>
        <dbReference type="SAM" id="MobiDB-lite"/>
    </source>
</evidence>
<evidence type="ECO:0000313" key="4">
    <source>
        <dbReference type="Proteomes" id="UP001501940"/>
    </source>
</evidence>
<dbReference type="InterPro" id="IPR039228">
    <property type="entry name" value="SZRD1"/>
</dbReference>
<evidence type="ECO:0000259" key="2">
    <source>
        <dbReference type="PROSITE" id="PS51673"/>
    </source>
</evidence>
<dbReference type="InterPro" id="IPR024771">
    <property type="entry name" value="SUZ"/>
</dbReference>
<dbReference type="PROSITE" id="PS51673">
    <property type="entry name" value="SUZ"/>
    <property type="match status" value="1"/>
</dbReference>
<dbReference type="Proteomes" id="UP001501940">
    <property type="component" value="Chromosome 5"/>
</dbReference>